<dbReference type="Proteomes" id="UP000516148">
    <property type="component" value="Chromosome"/>
</dbReference>
<protein>
    <submittedName>
        <fullName evidence="1">Uncharacterized protein</fullName>
    </submittedName>
</protein>
<organism evidence="1 2">
    <name type="scientific">Sphingomonas alpina</name>
    <dbReference type="NCBI Taxonomy" id="653931"/>
    <lineage>
        <taxon>Bacteria</taxon>
        <taxon>Pseudomonadati</taxon>
        <taxon>Pseudomonadota</taxon>
        <taxon>Alphaproteobacteria</taxon>
        <taxon>Sphingomonadales</taxon>
        <taxon>Sphingomonadaceae</taxon>
        <taxon>Sphingomonas</taxon>
    </lineage>
</organism>
<reference evidence="1 2" key="1">
    <citation type="submission" date="2020-09" db="EMBL/GenBank/DDBJ databases">
        <title>Sphingomonas sp., a new species isolated from pork steak.</title>
        <authorList>
            <person name="Heidler von Heilborn D."/>
        </authorList>
    </citation>
    <scope>NUCLEOTIDE SEQUENCE [LARGE SCALE GENOMIC DNA]</scope>
    <source>
        <strain evidence="2">S8-3T</strain>
    </source>
</reference>
<dbReference type="RefSeq" id="WP_187760025.1">
    <property type="nucleotide sequence ID" value="NZ_CP061038.1"/>
</dbReference>
<sequence>MTLYRPERGEYADFGHGHKLAIEGAVEDLRGTIDHDDRKSLRRWLVSQDKYIVREADHLLSMDPAKRTRIETLRAMAWPAPFAALFYTLIVKQCLFDGWPGWFYALQRTYAELLLCLEIVDRKLAARQRDTRPS</sequence>
<accession>A0A7H0LDC4</accession>
<proteinExistence type="predicted"/>
<dbReference type="KEGG" id="spap:H3Z74_12690"/>
<name>A0A7H0LDC4_9SPHN</name>
<keyword evidence="2" id="KW-1185">Reference proteome</keyword>
<evidence type="ECO:0000313" key="1">
    <source>
        <dbReference type="EMBL" id="QNQ07677.1"/>
    </source>
</evidence>
<dbReference type="EMBL" id="CP061038">
    <property type="protein sequence ID" value="QNQ07677.1"/>
    <property type="molecule type" value="Genomic_DNA"/>
</dbReference>
<gene>
    <name evidence="1" type="ORF">H3Z74_12690</name>
</gene>
<evidence type="ECO:0000313" key="2">
    <source>
        <dbReference type="Proteomes" id="UP000516148"/>
    </source>
</evidence>
<dbReference type="AlphaFoldDB" id="A0A7H0LDC4"/>